<organism evidence="2 3">
    <name type="scientific">Mycobacterium branderi</name>
    <dbReference type="NCBI Taxonomy" id="43348"/>
    <lineage>
        <taxon>Bacteria</taxon>
        <taxon>Bacillati</taxon>
        <taxon>Actinomycetota</taxon>
        <taxon>Actinomycetes</taxon>
        <taxon>Mycobacteriales</taxon>
        <taxon>Mycobacteriaceae</taxon>
        <taxon>Mycobacterium</taxon>
    </lineage>
</organism>
<dbReference type="EMBL" id="AP022606">
    <property type="protein sequence ID" value="BBZ09876.1"/>
    <property type="molecule type" value="Genomic_DNA"/>
</dbReference>
<dbReference type="EMBL" id="AP022606">
    <property type="protein sequence ID" value="BBZ09808.1"/>
    <property type="molecule type" value="Genomic_DNA"/>
</dbReference>
<sequence>MDDGFADAGRELVDAVAGFGGLVELAEVHQSAWAAVWVWEAVEAFGDEFGGVWAWHGVARLPIGKGPINRCLTA</sequence>
<reference evidence="2" key="2">
    <citation type="submission" date="2020-02" db="EMBL/GenBank/DDBJ databases">
        <authorList>
            <person name="Matsumoto Y."/>
            <person name="Motooka D."/>
            <person name="Nakamura S."/>
        </authorList>
    </citation>
    <scope>NUCLEOTIDE SEQUENCE</scope>
    <source>
        <strain evidence="2">JCM 12687</strain>
    </source>
</reference>
<proteinExistence type="predicted"/>
<accession>A0ABM7KG02</accession>
<gene>
    <name evidence="1" type="ORF">MBRA_00030</name>
    <name evidence="2" type="ORF">MBRA_00710</name>
</gene>
<keyword evidence="3" id="KW-1185">Reference proteome</keyword>
<protein>
    <submittedName>
        <fullName evidence="2">Uncharacterized protein</fullName>
    </submittedName>
</protein>
<evidence type="ECO:0000313" key="1">
    <source>
        <dbReference type="EMBL" id="BBZ09808.1"/>
    </source>
</evidence>
<dbReference type="Proteomes" id="UP000467379">
    <property type="component" value="Chromosome"/>
</dbReference>
<name>A0ABM7KG02_9MYCO</name>
<reference evidence="2 3" key="1">
    <citation type="journal article" date="2019" name="Emerg. Microbes Infect.">
        <title>Comprehensive subspecies identification of 175 nontuberculous mycobacteria species based on 7547 genomic profiles.</title>
        <authorList>
            <person name="Matsumoto Y."/>
            <person name="Kinjo T."/>
            <person name="Motooka D."/>
            <person name="Nabeya D."/>
            <person name="Jung N."/>
            <person name="Uechi K."/>
            <person name="Horii T."/>
            <person name="Iida T."/>
            <person name="Fujita J."/>
            <person name="Nakamura S."/>
        </authorList>
    </citation>
    <scope>NUCLEOTIDE SEQUENCE [LARGE SCALE GENOMIC DNA]</scope>
    <source>
        <strain evidence="2 3">JCM 12687</strain>
    </source>
</reference>
<evidence type="ECO:0000313" key="3">
    <source>
        <dbReference type="Proteomes" id="UP000467379"/>
    </source>
</evidence>
<reference evidence="1" key="3">
    <citation type="submission" date="2020-02" db="EMBL/GenBank/DDBJ databases">
        <authorList>
            <person name="Matsumoto Y."/>
            <person name="Kinjo T."/>
            <person name="Motooka D."/>
            <person name="Nabeya D."/>
            <person name="Jung N."/>
            <person name="Uechi K."/>
            <person name="Horii T."/>
            <person name="Iida T."/>
            <person name="Fujita J."/>
            <person name="Nakamura S."/>
        </authorList>
    </citation>
    <scope>NUCLEOTIDE SEQUENCE</scope>
    <source>
        <strain evidence="1">JCM 12687</strain>
    </source>
</reference>
<evidence type="ECO:0000313" key="2">
    <source>
        <dbReference type="EMBL" id="BBZ09876.1"/>
    </source>
</evidence>